<reference evidence="2" key="1">
    <citation type="journal article" date="2014" name="Science">
        <title>Ancient hybridizations among the ancestral genomes of bread wheat.</title>
        <authorList>
            <consortium name="International Wheat Genome Sequencing Consortium,"/>
            <person name="Marcussen T."/>
            <person name="Sandve S.R."/>
            <person name="Heier L."/>
            <person name="Spannagl M."/>
            <person name="Pfeifer M."/>
            <person name="Jakobsen K.S."/>
            <person name="Wulff B.B."/>
            <person name="Steuernagel B."/>
            <person name="Mayer K.F."/>
            <person name="Olsen O.A."/>
        </authorList>
    </citation>
    <scope>NUCLEOTIDE SEQUENCE [LARGE SCALE GENOMIC DNA]</scope>
    <source>
        <strain evidence="2">cv. AL8/78</strain>
    </source>
</reference>
<dbReference type="AlphaFoldDB" id="A0A453IW48"/>
<keyword evidence="2" id="KW-1185">Reference proteome</keyword>
<reference evidence="1" key="4">
    <citation type="submission" date="2019-03" db="UniProtKB">
        <authorList>
            <consortium name="EnsemblPlants"/>
        </authorList>
    </citation>
    <scope>IDENTIFICATION</scope>
</reference>
<organism evidence="1 2">
    <name type="scientific">Aegilops tauschii subsp. strangulata</name>
    <name type="common">Goatgrass</name>
    <dbReference type="NCBI Taxonomy" id="200361"/>
    <lineage>
        <taxon>Eukaryota</taxon>
        <taxon>Viridiplantae</taxon>
        <taxon>Streptophyta</taxon>
        <taxon>Embryophyta</taxon>
        <taxon>Tracheophyta</taxon>
        <taxon>Spermatophyta</taxon>
        <taxon>Magnoliopsida</taxon>
        <taxon>Liliopsida</taxon>
        <taxon>Poales</taxon>
        <taxon>Poaceae</taxon>
        <taxon>BOP clade</taxon>
        <taxon>Pooideae</taxon>
        <taxon>Triticodae</taxon>
        <taxon>Triticeae</taxon>
        <taxon>Triticinae</taxon>
        <taxon>Aegilops</taxon>
    </lineage>
</organism>
<dbReference type="Proteomes" id="UP000015105">
    <property type="component" value="Chromosome 4D"/>
</dbReference>
<sequence>AKHQEIFDITSALENHKSEIADWDVGAAIYIDYFNIKNCMQEESTMDDDSDPLESKNELCKSFFDRLNDSLGIWGSKLPIEARACFSKMAEELCELLMSCPGKGSAPDLFMSCFQTMLNAPVPSDDRASYLQEAVSVFTDILCGDSF</sequence>
<evidence type="ECO:0000313" key="2">
    <source>
        <dbReference type="Proteomes" id="UP000015105"/>
    </source>
</evidence>
<dbReference type="EnsemblPlants" id="AET4Gv20700300.6">
    <property type="protein sequence ID" value="AET4Gv20700300.6"/>
    <property type="gene ID" value="AET4Gv20700300"/>
</dbReference>
<protein>
    <submittedName>
        <fullName evidence="1">Uncharacterized protein</fullName>
    </submittedName>
</protein>
<reference evidence="1" key="3">
    <citation type="journal article" date="2017" name="Nature">
        <title>Genome sequence of the progenitor of the wheat D genome Aegilops tauschii.</title>
        <authorList>
            <person name="Luo M.C."/>
            <person name="Gu Y.Q."/>
            <person name="Puiu D."/>
            <person name="Wang H."/>
            <person name="Twardziok S.O."/>
            <person name="Deal K.R."/>
            <person name="Huo N."/>
            <person name="Zhu T."/>
            <person name="Wang L."/>
            <person name="Wang Y."/>
            <person name="McGuire P.E."/>
            <person name="Liu S."/>
            <person name="Long H."/>
            <person name="Ramasamy R.K."/>
            <person name="Rodriguez J.C."/>
            <person name="Van S.L."/>
            <person name="Yuan L."/>
            <person name="Wang Z."/>
            <person name="Xia Z."/>
            <person name="Xiao L."/>
            <person name="Anderson O.D."/>
            <person name="Ouyang S."/>
            <person name="Liang Y."/>
            <person name="Zimin A.V."/>
            <person name="Pertea G."/>
            <person name="Qi P."/>
            <person name="Bennetzen J.L."/>
            <person name="Dai X."/>
            <person name="Dawson M.W."/>
            <person name="Muller H.G."/>
            <person name="Kugler K."/>
            <person name="Rivarola-Duarte L."/>
            <person name="Spannagl M."/>
            <person name="Mayer K.F.X."/>
            <person name="Lu F.H."/>
            <person name="Bevan M.W."/>
            <person name="Leroy P."/>
            <person name="Li P."/>
            <person name="You F.M."/>
            <person name="Sun Q."/>
            <person name="Liu Z."/>
            <person name="Lyons E."/>
            <person name="Wicker T."/>
            <person name="Salzberg S.L."/>
            <person name="Devos K.M."/>
            <person name="Dvorak J."/>
        </authorList>
    </citation>
    <scope>NUCLEOTIDE SEQUENCE [LARGE SCALE GENOMIC DNA]</scope>
    <source>
        <strain evidence="1">cv. AL8/78</strain>
    </source>
</reference>
<dbReference type="Gramene" id="AET4Gv20700300.6">
    <property type="protein sequence ID" value="AET4Gv20700300.6"/>
    <property type="gene ID" value="AET4Gv20700300"/>
</dbReference>
<accession>A0A453IW48</accession>
<evidence type="ECO:0000313" key="1">
    <source>
        <dbReference type="EnsemblPlants" id="AET4Gv20700300.6"/>
    </source>
</evidence>
<name>A0A453IW48_AEGTS</name>
<proteinExistence type="predicted"/>
<reference evidence="1" key="5">
    <citation type="journal article" date="2021" name="G3 (Bethesda)">
        <title>Aegilops tauschii genome assembly Aet v5.0 features greater sequence contiguity and improved annotation.</title>
        <authorList>
            <person name="Wang L."/>
            <person name="Zhu T."/>
            <person name="Rodriguez J.C."/>
            <person name="Deal K.R."/>
            <person name="Dubcovsky J."/>
            <person name="McGuire P.E."/>
            <person name="Lux T."/>
            <person name="Spannagl M."/>
            <person name="Mayer K.F.X."/>
            <person name="Baldrich P."/>
            <person name="Meyers B.C."/>
            <person name="Huo N."/>
            <person name="Gu Y.Q."/>
            <person name="Zhou H."/>
            <person name="Devos K.M."/>
            <person name="Bennetzen J.L."/>
            <person name="Unver T."/>
            <person name="Budak H."/>
            <person name="Gulick P.J."/>
            <person name="Galiba G."/>
            <person name="Kalapos B."/>
            <person name="Nelson D.R."/>
            <person name="Li P."/>
            <person name="You F.M."/>
            <person name="Luo M.C."/>
            <person name="Dvorak J."/>
        </authorList>
    </citation>
    <scope>NUCLEOTIDE SEQUENCE [LARGE SCALE GENOMIC DNA]</scope>
    <source>
        <strain evidence="1">cv. AL8/78</strain>
    </source>
</reference>
<reference evidence="2" key="2">
    <citation type="journal article" date="2017" name="Nat. Plants">
        <title>The Aegilops tauschii genome reveals multiple impacts of transposons.</title>
        <authorList>
            <person name="Zhao G."/>
            <person name="Zou C."/>
            <person name="Li K."/>
            <person name="Wang K."/>
            <person name="Li T."/>
            <person name="Gao L."/>
            <person name="Zhang X."/>
            <person name="Wang H."/>
            <person name="Yang Z."/>
            <person name="Liu X."/>
            <person name="Jiang W."/>
            <person name="Mao L."/>
            <person name="Kong X."/>
            <person name="Jiao Y."/>
            <person name="Jia J."/>
        </authorList>
    </citation>
    <scope>NUCLEOTIDE SEQUENCE [LARGE SCALE GENOMIC DNA]</scope>
    <source>
        <strain evidence="2">cv. AL8/78</strain>
    </source>
</reference>